<accession>A0A165DR03</accession>
<dbReference type="EMBL" id="CP065682">
    <property type="protein sequence ID" value="QPS34404.1"/>
    <property type="molecule type" value="Genomic_DNA"/>
</dbReference>
<sequence>MRFLLDTNIVSDARRGGRSPAAEWVRTQRLRALAISAITLLEIDLGIRLKERRDPRAGVVLRRWLDDQVREAFTGRILPVDEAVALRASQLHVLDPMLDMDSLIAATAIAHSLTLVTRNTADFERTGVALLNPWDD</sequence>
<dbReference type="SUPFAM" id="SSF88723">
    <property type="entry name" value="PIN domain-like"/>
    <property type="match status" value="1"/>
</dbReference>
<keyword evidence="3 8" id="KW-0540">Nuclease</keyword>
<dbReference type="Proteomes" id="UP000594979">
    <property type="component" value="Chromosome"/>
</dbReference>
<name>A0A165DR03_9MICO</name>
<reference evidence="12 17" key="5">
    <citation type="submission" date="2020-12" db="EMBL/GenBank/DDBJ databases">
        <title>FDA dAtabase for Regulatory Grade micrObial Sequences (FDA-ARGOS): Supporting development and validation of Infectious Disease Dx tests.</title>
        <authorList>
            <person name="Sproer C."/>
            <person name="Gronow S."/>
            <person name="Severitt S."/>
            <person name="Schroder I."/>
            <person name="Tallon L."/>
            <person name="Sadzewicz L."/>
            <person name="Zhao X."/>
            <person name="Boylan J."/>
            <person name="Ott S."/>
            <person name="Bowen H."/>
            <person name="Vavikolanu K."/>
            <person name="Mehta A."/>
            <person name="Aluvathingal J."/>
            <person name="Nadendla S."/>
            <person name="Lowell S."/>
            <person name="Myers T."/>
            <person name="Yan Y."/>
            <person name="Sichtig H."/>
        </authorList>
    </citation>
    <scope>NUCLEOTIDE SEQUENCE [LARGE SCALE GENOMIC DNA]</scope>
    <source>
        <strain evidence="12 17">FDAARGOS_902</strain>
    </source>
</reference>
<evidence type="ECO:0000256" key="8">
    <source>
        <dbReference type="HAMAP-Rule" id="MF_00265"/>
    </source>
</evidence>
<reference evidence="11 15" key="3">
    <citation type="submission" date="2017-04" db="EMBL/GenBank/DDBJ databases">
        <title>Kefir bacterial isolates.</title>
        <authorList>
            <person name="Kim Y."/>
            <person name="Blasche S."/>
            <person name="Patil K.R."/>
        </authorList>
    </citation>
    <scope>NUCLEOTIDE SEQUENCE [LARGE SCALE GENOMIC DNA]</scope>
    <source>
        <strain evidence="11 15">OG2</strain>
    </source>
</reference>
<dbReference type="PANTHER" id="PTHR33653">
    <property type="entry name" value="RIBONUCLEASE VAPC2"/>
    <property type="match status" value="1"/>
</dbReference>
<evidence type="ECO:0000313" key="13">
    <source>
        <dbReference type="EMBL" id="VEW15057.1"/>
    </source>
</evidence>
<comment type="cofactor">
    <cofactor evidence="1 8">
        <name>Mg(2+)</name>
        <dbReference type="ChEBI" id="CHEBI:18420"/>
    </cofactor>
</comment>
<comment type="function">
    <text evidence="8">Toxic component of a toxin-antitoxin (TA) system. An RNase.</text>
</comment>
<evidence type="ECO:0000256" key="1">
    <source>
        <dbReference type="ARBA" id="ARBA00001946"/>
    </source>
</evidence>
<keyword evidence="8" id="KW-0800">Toxin</keyword>
<evidence type="ECO:0000256" key="7">
    <source>
        <dbReference type="ARBA" id="ARBA00038093"/>
    </source>
</evidence>
<dbReference type="KEGG" id="bcau:I6G59_03465"/>
<reference evidence="14" key="1">
    <citation type="submission" date="2016-01" db="EMBL/GenBank/DDBJ databases">
        <title>Draft genome of Chromobacterium sp. F49.</title>
        <authorList>
            <person name="Hong K.W."/>
        </authorList>
    </citation>
    <scope>NUCLEOTIDE SEQUENCE [LARGE SCALE GENOMIC DNA]</scope>
    <source>
        <strain evidence="14">M40</strain>
    </source>
</reference>
<evidence type="ECO:0000313" key="16">
    <source>
        <dbReference type="Proteomes" id="UP000386281"/>
    </source>
</evidence>
<evidence type="ECO:0000259" key="9">
    <source>
        <dbReference type="Pfam" id="PF01850"/>
    </source>
</evidence>
<evidence type="ECO:0000256" key="2">
    <source>
        <dbReference type="ARBA" id="ARBA00022649"/>
    </source>
</evidence>
<keyword evidence="6 8" id="KW-0460">Magnesium</keyword>
<dbReference type="InterPro" id="IPR002716">
    <property type="entry name" value="PIN_dom"/>
</dbReference>
<evidence type="ECO:0000256" key="6">
    <source>
        <dbReference type="ARBA" id="ARBA00022842"/>
    </source>
</evidence>
<keyword evidence="4 8" id="KW-0479">Metal-binding</keyword>
<dbReference type="GO" id="GO:0090729">
    <property type="term" value="F:toxin activity"/>
    <property type="evidence" value="ECO:0007669"/>
    <property type="project" value="UniProtKB-KW"/>
</dbReference>
<dbReference type="GO" id="GO:0000287">
    <property type="term" value="F:magnesium ion binding"/>
    <property type="evidence" value="ECO:0007669"/>
    <property type="project" value="UniProtKB-UniRule"/>
</dbReference>
<dbReference type="EMBL" id="LQQR01000026">
    <property type="protein sequence ID" value="KZE17625.1"/>
    <property type="molecule type" value="Genomic_DNA"/>
</dbReference>
<dbReference type="EC" id="3.1.-.-" evidence="8"/>
<dbReference type="Pfam" id="PF01850">
    <property type="entry name" value="PIN"/>
    <property type="match status" value="1"/>
</dbReference>
<dbReference type="GO" id="GO:0016787">
    <property type="term" value="F:hydrolase activity"/>
    <property type="evidence" value="ECO:0007669"/>
    <property type="project" value="UniProtKB-KW"/>
</dbReference>
<evidence type="ECO:0000256" key="3">
    <source>
        <dbReference type="ARBA" id="ARBA00022722"/>
    </source>
</evidence>
<evidence type="ECO:0000256" key="4">
    <source>
        <dbReference type="ARBA" id="ARBA00022723"/>
    </source>
</evidence>
<evidence type="ECO:0000256" key="5">
    <source>
        <dbReference type="ARBA" id="ARBA00022801"/>
    </source>
</evidence>
<dbReference type="InterPro" id="IPR050556">
    <property type="entry name" value="Type_II_TA_system_RNase"/>
</dbReference>
<comment type="similarity">
    <text evidence="7 8">Belongs to the PINc/VapC protein family.</text>
</comment>
<dbReference type="GO" id="GO:0004540">
    <property type="term" value="F:RNA nuclease activity"/>
    <property type="evidence" value="ECO:0007669"/>
    <property type="project" value="InterPro"/>
</dbReference>
<dbReference type="Gene3D" id="3.40.50.1010">
    <property type="entry name" value="5'-nuclease"/>
    <property type="match status" value="1"/>
</dbReference>
<dbReference type="Proteomes" id="UP000386281">
    <property type="component" value="Unassembled WGS sequence"/>
</dbReference>
<keyword evidence="2 8" id="KW-1277">Toxin-antitoxin system</keyword>
<gene>
    <name evidence="13" type="primary">fitB</name>
    <name evidence="8" type="synonym">vapC</name>
    <name evidence="10" type="ORF">AVW13_13470</name>
    <name evidence="11" type="ORF">B8X04_13020</name>
    <name evidence="12" type="ORF">I6G59_03465</name>
    <name evidence="13" type="ORF">NCTC12391_03208</name>
</gene>
<dbReference type="RefSeq" id="WP_009376747.1">
    <property type="nucleotide sequence ID" value="NZ_CAACXN010000018.1"/>
</dbReference>
<reference evidence="10" key="2">
    <citation type="submission" date="2016-01" db="EMBL/GenBank/DDBJ databases">
        <authorList>
            <person name="Hong K.W."/>
        </authorList>
    </citation>
    <scope>NUCLEOTIDE SEQUENCE</scope>
    <source>
        <strain evidence="10">M40</strain>
    </source>
</reference>
<keyword evidence="5 8" id="KW-0378">Hydrolase</keyword>
<dbReference type="HAMAP" id="MF_00265">
    <property type="entry name" value="VapC_Nob1"/>
    <property type="match status" value="1"/>
</dbReference>
<dbReference type="Proteomes" id="UP000216867">
    <property type="component" value="Unassembled WGS sequence"/>
</dbReference>
<dbReference type="PANTHER" id="PTHR33653:SF1">
    <property type="entry name" value="RIBONUCLEASE VAPC2"/>
    <property type="match status" value="1"/>
</dbReference>
<feature type="binding site" evidence="8">
    <location>
        <position position="101"/>
    </location>
    <ligand>
        <name>Mg(2+)</name>
        <dbReference type="ChEBI" id="CHEBI:18420"/>
    </ligand>
</feature>
<organism evidence="13 16">
    <name type="scientific">Brevibacterium casei</name>
    <dbReference type="NCBI Taxonomy" id="33889"/>
    <lineage>
        <taxon>Bacteria</taxon>
        <taxon>Bacillati</taxon>
        <taxon>Actinomycetota</taxon>
        <taxon>Actinomycetes</taxon>
        <taxon>Micrococcales</taxon>
        <taxon>Brevibacteriaceae</taxon>
        <taxon>Brevibacterium</taxon>
    </lineage>
</organism>
<evidence type="ECO:0000313" key="15">
    <source>
        <dbReference type="Proteomes" id="UP000216867"/>
    </source>
</evidence>
<dbReference type="InterPro" id="IPR022907">
    <property type="entry name" value="VapC_family"/>
</dbReference>
<dbReference type="CDD" id="cd18746">
    <property type="entry name" value="PIN_VapC4-5_FitB-like"/>
    <property type="match status" value="1"/>
</dbReference>
<evidence type="ECO:0000313" key="12">
    <source>
        <dbReference type="EMBL" id="QPS34404.1"/>
    </source>
</evidence>
<feature type="domain" description="PIN" evidence="9">
    <location>
        <begin position="4"/>
        <end position="127"/>
    </location>
</feature>
<dbReference type="EMBL" id="NCWY01000012">
    <property type="protein sequence ID" value="PAK94704.1"/>
    <property type="molecule type" value="Genomic_DNA"/>
</dbReference>
<feature type="binding site" evidence="8">
    <location>
        <position position="6"/>
    </location>
    <ligand>
        <name>Mg(2+)</name>
        <dbReference type="ChEBI" id="CHEBI:18420"/>
    </ligand>
</feature>
<reference evidence="13 16" key="4">
    <citation type="submission" date="2019-02" db="EMBL/GenBank/DDBJ databases">
        <authorList>
            <consortium name="Pathogen Informatics"/>
        </authorList>
    </citation>
    <scope>NUCLEOTIDE SEQUENCE [LARGE SCALE GENOMIC DNA]</scope>
    <source>
        <strain evidence="13 16">3012STDY7078520</strain>
    </source>
</reference>
<dbReference type="Proteomes" id="UP000076612">
    <property type="component" value="Unassembled WGS sequence"/>
</dbReference>
<dbReference type="InterPro" id="IPR029060">
    <property type="entry name" value="PIN-like_dom_sf"/>
</dbReference>
<evidence type="ECO:0000313" key="10">
    <source>
        <dbReference type="EMBL" id="KZE17625.1"/>
    </source>
</evidence>
<dbReference type="EMBL" id="CAACXN010000018">
    <property type="protein sequence ID" value="VEW15057.1"/>
    <property type="molecule type" value="Genomic_DNA"/>
</dbReference>
<dbReference type="AlphaFoldDB" id="A0A165DR03"/>
<evidence type="ECO:0000313" key="11">
    <source>
        <dbReference type="EMBL" id="PAK94704.1"/>
    </source>
</evidence>
<proteinExistence type="inferred from homology"/>
<evidence type="ECO:0000313" key="14">
    <source>
        <dbReference type="Proteomes" id="UP000076612"/>
    </source>
</evidence>
<evidence type="ECO:0000313" key="17">
    <source>
        <dbReference type="Proteomes" id="UP000594979"/>
    </source>
</evidence>
<protein>
    <recommendedName>
        <fullName evidence="8">Ribonuclease VapC</fullName>
        <shortName evidence="8">RNase VapC</shortName>
        <ecNumber evidence="8">3.1.-.-</ecNumber>
    </recommendedName>
    <alternativeName>
        <fullName evidence="8">Toxin VapC</fullName>
    </alternativeName>
</protein>
<dbReference type="STRING" id="33889.AVW13_13470"/>